<evidence type="ECO:0000313" key="2">
    <source>
        <dbReference type="Proteomes" id="UP000095472"/>
    </source>
</evidence>
<evidence type="ECO:0000313" key="1">
    <source>
        <dbReference type="EMBL" id="XPM62733.1"/>
    </source>
</evidence>
<protein>
    <submittedName>
        <fullName evidence="1">Uncharacterized protein</fullName>
    </submittedName>
</protein>
<keyword evidence="2" id="KW-1185">Reference proteome</keyword>
<accession>A0ACD5GPR9</accession>
<reference evidence="1 2" key="1">
    <citation type="journal article" date="2016" name="Genome Announc.">
        <title>Draft Genome Sequence of the Thermotolerant Cyanobacterium Desertifilum sp. IPPAS B-1220.</title>
        <authorList>
            <person name="Mironov K.S."/>
            <person name="Sinetova M.A."/>
            <person name="Bolatkhan K."/>
            <person name="Zayadan B.K."/>
            <person name="Ustinova V.V."/>
            <person name="Kupriyanova E.V."/>
            <person name="Skrypnik A.N."/>
            <person name="Gogoleva N.E."/>
            <person name="Gogolev Y.V."/>
            <person name="Los D.A."/>
        </authorList>
    </citation>
    <scope>NUCLEOTIDE SEQUENCE [LARGE SCALE GENOMIC DNA]</scope>
    <source>
        <strain evidence="1 2">IPPAS B-1220</strain>
    </source>
</reference>
<proteinExistence type="predicted"/>
<organism evidence="1 2">
    <name type="scientific">Desertifilum tharense IPPAS B-1220</name>
    <dbReference type="NCBI Taxonomy" id="1781255"/>
    <lineage>
        <taxon>Bacteria</taxon>
        <taxon>Bacillati</taxon>
        <taxon>Cyanobacteriota</taxon>
        <taxon>Cyanophyceae</taxon>
        <taxon>Desertifilales</taxon>
        <taxon>Desertifilaceae</taxon>
        <taxon>Desertifilum</taxon>
    </lineage>
</organism>
<sequence>MDGIFIAVQETTSRLMSERRLKTLQAEAQESRNRLERVLYQSQ</sequence>
<dbReference type="Proteomes" id="UP000095472">
    <property type="component" value="Chromosome"/>
</dbReference>
<dbReference type="EMBL" id="CP182909">
    <property type="protein sequence ID" value="XPM62733.1"/>
    <property type="molecule type" value="Genomic_DNA"/>
</dbReference>
<gene>
    <name evidence="1" type="ORF">BH720_024485</name>
</gene>
<name>A0ACD5GPR9_9CYAN</name>